<dbReference type="InterPro" id="IPR000566">
    <property type="entry name" value="Lipocln_cytosolic_FA-bd_dom"/>
</dbReference>
<evidence type="ECO:0000256" key="4">
    <source>
        <dbReference type="ARBA" id="ARBA00011738"/>
    </source>
</evidence>
<evidence type="ECO:0000259" key="14">
    <source>
        <dbReference type="Pfam" id="PF08212"/>
    </source>
</evidence>
<dbReference type="CDD" id="cd19438">
    <property type="entry name" value="lipocalin_Blc-like"/>
    <property type="match status" value="1"/>
</dbReference>
<dbReference type="GO" id="GO:0009279">
    <property type="term" value="C:cell outer membrane"/>
    <property type="evidence" value="ECO:0007669"/>
    <property type="project" value="UniProtKB-SubCell"/>
</dbReference>
<feature type="domain" description="Lipocalin/cytosolic fatty-acid binding" evidence="14">
    <location>
        <begin position="36"/>
        <end position="175"/>
    </location>
</feature>
<reference evidence="15" key="1">
    <citation type="journal article" date="2013" name="Lancet">
        <title>First case of E anophelis outbreak in an intensive-care unit.</title>
        <authorList>
            <person name="Teo J."/>
            <person name="Tan S.Y."/>
            <person name="Tay M."/>
            <person name="Ding Y."/>
            <person name="Kjelleberg S."/>
            <person name="Givskov M."/>
            <person name="Lin R.T."/>
            <person name="Yang L."/>
        </authorList>
    </citation>
    <scope>NUCLEOTIDE SEQUENCE [LARGE SCALE GENOMIC DNA]</scope>
    <source>
        <strain evidence="15">NUHP1</strain>
    </source>
</reference>
<evidence type="ECO:0000313" key="16">
    <source>
        <dbReference type="Proteomes" id="UP000028933"/>
    </source>
</evidence>
<evidence type="ECO:0000256" key="9">
    <source>
        <dbReference type="ARBA" id="ARBA00023237"/>
    </source>
</evidence>
<comment type="subcellular location">
    <subcellularLocation>
        <location evidence="1">Cell outer membrane</location>
    </subcellularLocation>
    <subcellularLocation>
        <location evidence="2">Membrane</location>
        <topology evidence="2">Lipid-anchor</topology>
    </subcellularLocation>
</comment>
<evidence type="ECO:0000256" key="5">
    <source>
        <dbReference type="ARBA" id="ARBA00022729"/>
    </source>
</evidence>
<keyword evidence="7" id="KW-0472">Membrane</keyword>
<reference evidence="15" key="2">
    <citation type="journal article" date="2015" name="Genome Biol. Evol.">
        <title>Complete Genome Sequence and Transcriptomic Analysis of the Novel Pathogen Elizabethkingia anophelis in Response to Oxidative Stress.</title>
        <authorList>
            <person name="Li Y."/>
            <person name="Liu Y."/>
            <person name="Chew S.C."/>
            <person name="Tay M."/>
            <person name="Salido M.M."/>
            <person name="Teo J."/>
            <person name="Lauro F.M."/>
            <person name="Givskov M."/>
            <person name="Yang L."/>
        </authorList>
    </citation>
    <scope>NUCLEOTIDE SEQUENCE</scope>
    <source>
        <strain evidence="15">NUHP1</strain>
    </source>
</reference>
<evidence type="ECO:0000256" key="11">
    <source>
        <dbReference type="ARBA" id="ARBA00057024"/>
    </source>
</evidence>
<dbReference type="PROSITE" id="PS51257">
    <property type="entry name" value="PROKAR_LIPOPROTEIN"/>
    <property type="match status" value="1"/>
</dbReference>
<dbReference type="GO" id="GO:0008289">
    <property type="term" value="F:lipid binding"/>
    <property type="evidence" value="ECO:0007669"/>
    <property type="project" value="UniProtKB-KW"/>
</dbReference>
<dbReference type="InterPro" id="IPR022271">
    <property type="entry name" value="Lipocalin_ApoD"/>
</dbReference>
<dbReference type="InterPro" id="IPR047202">
    <property type="entry name" value="Lipocalin_Blc-like_dom"/>
</dbReference>
<dbReference type="HOGENOM" id="CLU_068449_3_0_10"/>
<dbReference type="AlphaFoldDB" id="A0A077EJC3"/>
<dbReference type="PANTHER" id="PTHR10612">
    <property type="entry name" value="APOLIPOPROTEIN D"/>
    <property type="match status" value="1"/>
</dbReference>
<keyword evidence="8" id="KW-0564">Palmitate</keyword>
<dbReference type="PRINTS" id="PR01171">
    <property type="entry name" value="BCTLIPOCALIN"/>
</dbReference>
<dbReference type="InterPro" id="IPR002446">
    <property type="entry name" value="Lipocalin_bac"/>
</dbReference>
<keyword evidence="5" id="KW-0732">Signal</keyword>
<name>A0A077EJC3_9FLAO</name>
<proteinExistence type="inferred from homology"/>
<keyword evidence="6" id="KW-0446">Lipid-binding</keyword>
<dbReference type="Proteomes" id="UP000028933">
    <property type="component" value="Chromosome"/>
</dbReference>
<keyword evidence="10 15" id="KW-0449">Lipoprotein</keyword>
<evidence type="ECO:0000256" key="12">
    <source>
        <dbReference type="ARBA" id="ARBA00071217"/>
    </source>
</evidence>
<dbReference type="SUPFAM" id="SSF50814">
    <property type="entry name" value="Lipocalins"/>
    <property type="match status" value="1"/>
</dbReference>
<dbReference type="InterPro" id="IPR012674">
    <property type="entry name" value="Calycin"/>
</dbReference>
<comment type="function">
    <text evidence="11">Involved in the storage or transport of lipids necessary for membrane maintenance under stressful conditions. Displays a binding preference for lysophospholipids.</text>
</comment>
<dbReference type="Gene3D" id="2.40.128.20">
    <property type="match status" value="1"/>
</dbReference>
<dbReference type="FunFam" id="2.40.128.20:FF:000002">
    <property type="entry name" value="Outer membrane lipoprotein Blc"/>
    <property type="match status" value="1"/>
</dbReference>
<comment type="similarity">
    <text evidence="3 13">Belongs to the calycin superfamily. Lipocalin family.</text>
</comment>
<dbReference type="RefSeq" id="WP_024564503.1">
    <property type="nucleotide sequence ID" value="NZ_CP007547.1"/>
</dbReference>
<evidence type="ECO:0000256" key="6">
    <source>
        <dbReference type="ARBA" id="ARBA00023121"/>
    </source>
</evidence>
<evidence type="ECO:0000256" key="3">
    <source>
        <dbReference type="ARBA" id="ARBA00006889"/>
    </source>
</evidence>
<dbReference type="eggNOG" id="COG3040">
    <property type="taxonomic scope" value="Bacteria"/>
</dbReference>
<evidence type="ECO:0000256" key="10">
    <source>
        <dbReference type="ARBA" id="ARBA00023288"/>
    </source>
</evidence>
<evidence type="ECO:0000256" key="1">
    <source>
        <dbReference type="ARBA" id="ARBA00004442"/>
    </source>
</evidence>
<dbReference type="PANTHER" id="PTHR10612:SF34">
    <property type="entry name" value="APOLIPOPROTEIN D"/>
    <property type="match status" value="1"/>
</dbReference>
<comment type="subunit">
    <text evidence="4">Homodimer.</text>
</comment>
<evidence type="ECO:0000256" key="2">
    <source>
        <dbReference type="ARBA" id="ARBA00004635"/>
    </source>
</evidence>
<dbReference type="EMBL" id="CP007547">
    <property type="protein sequence ID" value="AIL45590.1"/>
    <property type="molecule type" value="Genomic_DNA"/>
</dbReference>
<sequence length="185" mass="21284">MKNKIILGTVLAIATITLLSSCSNIPKNAKPIEKFDAERYLGTWYEIARFDYKFEKDLDNVTAQYSFKENGEIKVLNSGYNTKTKEWKSATGSAKFRKDKTTAALKVSFFKPFYAGYNVIALDKDYKYALVAGQSLKYLWLLSREKTMPENIKEKYLKIAQEIGYDTSKLIWVNQDKDNPFVHGK</sequence>
<evidence type="ECO:0000313" key="15">
    <source>
        <dbReference type="EMBL" id="AIL45590.1"/>
    </source>
</evidence>
<evidence type="ECO:0000256" key="13">
    <source>
        <dbReference type="PIRNR" id="PIRNR036893"/>
    </source>
</evidence>
<protein>
    <recommendedName>
        <fullName evidence="12">Outer membrane lipoprotein Blc</fullName>
    </recommendedName>
</protein>
<dbReference type="GO" id="GO:0006950">
    <property type="term" value="P:response to stress"/>
    <property type="evidence" value="ECO:0007669"/>
    <property type="project" value="UniProtKB-ARBA"/>
</dbReference>
<evidence type="ECO:0000256" key="7">
    <source>
        <dbReference type="ARBA" id="ARBA00023136"/>
    </source>
</evidence>
<dbReference type="STRING" id="1338011.BD94_1815"/>
<dbReference type="KEGG" id="eao:BD94_1815"/>
<gene>
    <name evidence="15" type="ORF">BD94_1815</name>
</gene>
<evidence type="ECO:0000256" key="8">
    <source>
        <dbReference type="ARBA" id="ARBA00023139"/>
    </source>
</evidence>
<dbReference type="Pfam" id="PF08212">
    <property type="entry name" value="Lipocalin_2"/>
    <property type="match status" value="1"/>
</dbReference>
<accession>A0A077EJC3</accession>
<keyword evidence="9" id="KW-0998">Cell outer membrane</keyword>
<dbReference type="PIRSF" id="PIRSF036893">
    <property type="entry name" value="Lipocalin_ApoD"/>
    <property type="match status" value="1"/>
</dbReference>
<organism evidence="15 16">
    <name type="scientific">Elizabethkingia anophelis NUHP1</name>
    <dbReference type="NCBI Taxonomy" id="1338011"/>
    <lineage>
        <taxon>Bacteria</taxon>
        <taxon>Pseudomonadati</taxon>
        <taxon>Bacteroidota</taxon>
        <taxon>Flavobacteriia</taxon>
        <taxon>Flavobacteriales</taxon>
        <taxon>Weeksellaceae</taxon>
        <taxon>Elizabethkingia</taxon>
    </lineage>
</organism>